<dbReference type="InterPro" id="IPR024983">
    <property type="entry name" value="CHAT_dom"/>
</dbReference>
<accession>A0A9N9ZIP4</accession>
<feature type="repeat" description="TPR" evidence="1">
    <location>
        <begin position="142"/>
        <end position="175"/>
    </location>
</feature>
<keyword evidence="1" id="KW-0802">TPR repeat</keyword>
<proteinExistence type="predicted"/>
<feature type="compositionally biased region" description="Acidic residues" evidence="2">
    <location>
        <begin position="1146"/>
        <end position="1159"/>
    </location>
</feature>
<dbReference type="OrthoDB" id="9991317at2759"/>
<dbReference type="AlphaFoldDB" id="A0A9N9ZIP4"/>
<dbReference type="PROSITE" id="PS50005">
    <property type="entry name" value="TPR"/>
    <property type="match status" value="1"/>
</dbReference>
<dbReference type="Gene3D" id="1.25.40.10">
    <property type="entry name" value="Tetratricopeptide repeat domain"/>
    <property type="match status" value="1"/>
</dbReference>
<feature type="region of interest" description="Disordered" evidence="2">
    <location>
        <begin position="1"/>
        <end position="21"/>
    </location>
</feature>
<name>A0A9N9ZIP4_9HYPO</name>
<keyword evidence="5" id="KW-1185">Reference proteome</keyword>
<organism evidence="4 5">
    <name type="scientific">Clonostachys solani</name>
    <dbReference type="NCBI Taxonomy" id="160281"/>
    <lineage>
        <taxon>Eukaryota</taxon>
        <taxon>Fungi</taxon>
        <taxon>Dikarya</taxon>
        <taxon>Ascomycota</taxon>
        <taxon>Pezizomycotina</taxon>
        <taxon>Sordariomycetes</taxon>
        <taxon>Hypocreomycetidae</taxon>
        <taxon>Hypocreales</taxon>
        <taxon>Bionectriaceae</taxon>
        <taxon>Clonostachys</taxon>
    </lineage>
</organism>
<evidence type="ECO:0000313" key="4">
    <source>
        <dbReference type="EMBL" id="CAH0056231.1"/>
    </source>
</evidence>
<feature type="region of interest" description="Disordered" evidence="2">
    <location>
        <begin position="1136"/>
        <end position="1163"/>
    </location>
</feature>
<protein>
    <recommendedName>
        <fullName evidence="3">CHAT domain-containing protein</fullName>
    </recommendedName>
</protein>
<dbReference type="EMBL" id="CABFOC020000063">
    <property type="protein sequence ID" value="CAH0056231.1"/>
    <property type="molecule type" value="Genomic_DNA"/>
</dbReference>
<reference evidence="4" key="1">
    <citation type="submission" date="2021-10" db="EMBL/GenBank/DDBJ databases">
        <authorList>
            <person name="Piombo E."/>
        </authorList>
    </citation>
    <scope>NUCLEOTIDE SEQUENCE</scope>
</reference>
<sequence>MEDPQKSAEAKPDRADDHLSTTRAATVAQLQRLLEYACEHDEHPYISLRPALSSIRAYAKVLNNTRAIDKAMNVRRKALDKLATDDDTGVFILSDLAEDFLAKFEVSKLKTDIDSCLYLFQGAASSNLLPDEHCCHAIYNIGTALAARYHAFSALPDLDLAIEKFKQALALAPEDGTGRILQLRALGVAYTDRYAQTRTQEDYQGAQQTLQTIIDMVTARRQEAPIDTRLMENDSAAHGRSHVERRKDYQLLKIDEMIRLMQASLQKPSAKDWKLERLSLLSVAYLYRYKLSGTEIDRKTSYGIAQNALAMTIEGNLDHLQLHADLASRHSHAYRITGHVDHLQASIENIERIIEASNLIQAKWFLELGELYIMKYDRLGCPTDHETGHSLLQQGLSRATSSSVRRKLLVALGRLVYLQRFATGGASADIEAAIEMFEEALQISSETDGTGLGLLVGLGSAYISRYTRTKSPQDLHTGMDKLEIARKLASGANLLIAELLSHLAHAHLLLYKEGKDLGPINRAIELEEDALVVGSLDVIHKWGHLERLSDYYLVRYEHTQDQSDLQAALSRIKEVAEQIPDDHPGRAWLFQKYTALRSMFGGEEIGDTGTDSLSLLEEVLNHGPSPPLQRILAGRRLAAKYIADGAWKLAYGALERTMALVPLLTPDFLRNHDKKSVIDPIAGLATDAAVVALRAGRSPYEAINLIELGRGIIQSSLTSMRTDISKLEEAHPKLAQTFVRYRDLLDTPWLPQEPPSHADSIPLAPGQHPDVRYAAHRELQRTIQEIRNLGGFERFGLGPTESEIKAAAASGPIVMINVSASGKAFIMEVDKIQMLWLPLLSEEAIHEYEVKMRSGQIHATLEWLWRVIVKPVLRVLGYDDKPADTWPRICWIPTGELIKFPLHAAGLHLQGQSQSLLDRAVSTYSSSLRAVVDARRNGQKSEPSQSTSTAALVGVETTLAAVRSEMDGVSRICRSMGMQVLRPEPFQRDVMAALNSCDMFHFAGHGRTDRDDPLRSGLMLIDGCLTLDTLFQTNLSSRKPFLAFLSACGTGQVTHHSLVDEGLHLIAACQVAGFRMVIGTLWKVRDSVCLDLALRLYEWVSANGLSAESVAEGFHNICRSLRAEWVTKEQRSIKHRNSSGRPFSSDVEDDDEHDMEEGEKQDLATLDWTPFVLYGS</sequence>
<dbReference type="Pfam" id="PF12770">
    <property type="entry name" value="CHAT"/>
    <property type="match status" value="1"/>
</dbReference>
<gene>
    <name evidence="4" type="ORF">CSOL1703_00006168</name>
</gene>
<dbReference type="InterPro" id="IPR019734">
    <property type="entry name" value="TPR_rpt"/>
</dbReference>
<feature type="domain" description="CHAT" evidence="3">
    <location>
        <begin position="859"/>
        <end position="1176"/>
    </location>
</feature>
<evidence type="ECO:0000313" key="5">
    <source>
        <dbReference type="Proteomes" id="UP000775872"/>
    </source>
</evidence>
<evidence type="ECO:0000259" key="3">
    <source>
        <dbReference type="Pfam" id="PF12770"/>
    </source>
</evidence>
<evidence type="ECO:0000256" key="1">
    <source>
        <dbReference type="PROSITE-ProRule" id="PRU00339"/>
    </source>
</evidence>
<dbReference type="InterPro" id="IPR011990">
    <property type="entry name" value="TPR-like_helical_dom_sf"/>
</dbReference>
<evidence type="ECO:0000256" key="2">
    <source>
        <dbReference type="SAM" id="MobiDB-lite"/>
    </source>
</evidence>
<feature type="compositionally biased region" description="Basic and acidic residues" evidence="2">
    <location>
        <begin position="1"/>
        <end position="20"/>
    </location>
</feature>
<dbReference type="Proteomes" id="UP000775872">
    <property type="component" value="Unassembled WGS sequence"/>
</dbReference>
<comment type="caution">
    <text evidence="4">The sequence shown here is derived from an EMBL/GenBank/DDBJ whole genome shotgun (WGS) entry which is preliminary data.</text>
</comment>